<comment type="cofactor">
    <cofactor evidence="7 9">
        <name>Zn(2+)</name>
        <dbReference type="ChEBI" id="CHEBI:29105"/>
    </cofactor>
    <text evidence="7 9">Binds 2 Zn(2+) ions per subunit.</text>
</comment>
<feature type="domain" description="Peptidase M20 dimerisation" evidence="10">
    <location>
        <begin position="207"/>
        <end position="308"/>
    </location>
</feature>
<keyword evidence="6 7" id="KW-0482">Metalloprotease</keyword>
<dbReference type="AlphaFoldDB" id="A0A1G8AWD4"/>
<reference evidence="12" key="1">
    <citation type="submission" date="2016-10" db="EMBL/GenBank/DDBJ databases">
        <authorList>
            <person name="Varghese N."/>
            <person name="Submissions S."/>
        </authorList>
    </citation>
    <scope>NUCLEOTIDE SEQUENCE [LARGE SCALE GENOMIC DNA]</scope>
    <source>
        <strain evidence="12">CGMCC 1.2747</strain>
    </source>
</reference>
<dbReference type="PROSITE" id="PS00759">
    <property type="entry name" value="ARGE_DAPE_CPG2_2"/>
    <property type="match status" value="1"/>
</dbReference>
<feature type="binding site" evidence="7 9">
    <location>
        <position position="384"/>
    </location>
    <ligand>
        <name>Zn(2+)</name>
        <dbReference type="ChEBI" id="CHEBI:29105"/>
        <label>2</label>
    </ligand>
</feature>
<evidence type="ECO:0000313" key="12">
    <source>
        <dbReference type="Proteomes" id="UP000199274"/>
    </source>
</evidence>
<feature type="binding site" evidence="7 9">
    <location>
        <position position="78"/>
    </location>
    <ligand>
        <name>Zn(2+)</name>
        <dbReference type="ChEBI" id="CHEBI:29105"/>
        <label>1</label>
    </ligand>
</feature>
<dbReference type="Pfam" id="PF07687">
    <property type="entry name" value="M20_dimer"/>
    <property type="match status" value="1"/>
</dbReference>
<dbReference type="NCBIfam" id="TIGR01882">
    <property type="entry name" value="peptidase-T"/>
    <property type="match status" value="1"/>
</dbReference>
<dbReference type="PANTHER" id="PTHR42994:SF1">
    <property type="entry name" value="PEPTIDASE T"/>
    <property type="match status" value="1"/>
</dbReference>
<dbReference type="InterPro" id="IPR002933">
    <property type="entry name" value="Peptidase_M20"/>
</dbReference>
<evidence type="ECO:0000256" key="8">
    <source>
        <dbReference type="PIRSR" id="PIRSR037215-1"/>
    </source>
</evidence>
<feature type="binding site" evidence="7 9">
    <location>
        <position position="176"/>
    </location>
    <ligand>
        <name>Zn(2+)</name>
        <dbReference type="ChEBI" id="CHEBI:29105"/>
        <label>2</label>
    </ligand>
</feature>
<dbReference type="PANTHER" id="PTHR42994">
    <property type="entry name" value="PEPTIDASE T"/>
    <property type="match status" value="1"/>
</dbReference>
<evidence type="ECO:0000256" key="3">
    <source>
        <dbReference type="ARBA" id="ARBA00022723"/>
    </source>
</evidence>
<keyword evidence="3 7" id="KW-0479">Metal-binding</keyword>
<keyword evidence="12" id="KW-1185">Reference proteome</keyword>
<keyword evidence="4 7" id="KW-0378">Hydrolase</keyword>
<evidence type="ECO:0000256" key="6">
    <source>
        <dbReference type="ARBA" id="ARBA00023049"/>
    </source>
</evidence>
<sequence length="417" mass="46707">MQHIIDRFISYVIIDTESDANSETTPSTKKQWNLAHKLVEELKNIGMQDVTIDDKSYIMATLPSNVKHKVPTIGFISHFDTSPDFCGANIKPQIVPNYDGKDILLNADKNIVLSPSYFKDLLLYKGQTLITTDGTTLLGADDKAGITEIVTAMEFLINNPEIKHGKIRVGFTPDEEIGRGAHHFDVDKFGADWAYTMDGSQVGELEYENFNAAGAKITFKGKSVHPGYAKGKMINSMLIANNFINELPHGETPQETKGYEGFFHVHHLSGSIEETVLELIIRDHNKKKFEKRKELIEKITKKINKKFAKQFGEDIVNAEIKDQYYNMKEKVLPVKHIVDIAEQAMKEIGIKPLIKPIRGGTDGSQLSYKGLPCPNIFAGGHNFHGKYEYVPAESMQKAVEVIVKIAELTAIENSARK</sequence>
<feature type="binding site" evidence="7 9">
    <location>
        <position position="141"/>
    </location>
    <ligand>
        <name>Zn(2+)</name>
        <dbReference type="ChEBI" id="CHEBI:29105"/>
        <label>1</label>
    </ligand>
</feature>
<evidence type="ECO:0000256" key="5">
    <source>
        <dbReference type="ARBA" id="ARBA00022833"/>
    </source>
</evidence>
<evidence type="ECO:0000256" key="4">
    <source>
        <dbReference type="ARBA" id="ARBA00022801"/>
    </source>
</evidence>
<dbReference type="RefSeq" id="WP_091257099.1">
    <property type="nucleotide sequence ID" value="NZ_FNDB01000005.1"/>
</dbReference>
<evidence type="ECO:0000256" key="1">
    <source>
        <dbReference type="ARBA" id="ARBA00009692"/>
    </source>
</evidence>
<dbReference type="Gene3D" id="3.40.630.10">
    <property type="entry name" value="Zn peptidases"/>
    <property type="match status" value="1"/>
</dbReference>
<feature type="binding site" evidence="7 9">
    <location>
        <position position="141"/>
    </location>
    <ligand>
        <name>Zn(2+)</name>
        <dbReference type="ChEBI" id="CHEBI:29105"/>
        <label>2</label>
    </ligand>
</feature>
<gene>
    <name evidence="7" type="primary">pepT</name>
    <name evidence="11" type="ORF">SAMN04488062_105189</name>
</gene>
<evidence type="ECO:0000256" key="2">
    <source>
        <dbReference type="ARBA" id="ARBA00022670"/>
    </source>
</evidence>
<dbReference type="PROSITE" id="PS00758">
    <property type="entry name" value="ARGE_DAPE_CPG2_1"/>
    <property type="match status" value="1"/>
</dbReference>
<dbReference type="GO" id="GO:0006508">
    <property type="term" value="P:proteolysis"/>
    <property type="evidence" value="ECO:0007669"/>
    <property type="project" value="UniProtKB-UniRule"/>
</dbReference>
<keyword evidence="2 7" id="KW-0645">Protease</keyword>
<keyword evidence="5 7" id="KW-0862">Zinc</keyword>
<keyword evidence="7" id="KW-0963">Cytoplasm</keyword>
<dbReference type="PIRSF" id="PIRSF037215">
    <property type="entry name" value="Peptidase_M20B"/>
    <property type="match status" value="1"/>
</dbReference>
<dbReference type="SUPFAM" id="SSF55031">
    <property type="entry name" value="Bacterial exopeptidase dimerisation domain"/>
    <property type="match status" value="1"/>
</dbReference>
<evidence type="ECO:0000313" key="11">
    <source>
        <dbReference type="EMBL" id="SDH25096.1"/>
    </source>
</evidence>
<dbReference type="CDD" id="cd03892">
    <property type="entry name" value="M20_peptT"/>
    <property type="match status" value="1"/>
</dbReference>
<name>A0A1G8AWD4_9FLAO</name>
<dbReference type="NCBIfam" id="NF003976">
    <property type="entry name" value="PRK05469.1"/>
    <property type="match status" value="1"/>
</dbReference>
<dbReference type="InterPro" id="IPR010161">
    <property type="entry name" value="Peptidase_M20B"/>
</dbReference>
<dbReference type="GO" id="GO:0008237">
    <property type="term" value="F:metallopeptidase activity"/>
    <property type="evidence" value="ECO:0007669"/>
    <property type="project" value="UniProtKB-KW"/>
</dbReference>
<dbReference type="STRING" id="178355.SAMN04488062_105189"/>
<feature type="active site" evidence="7 8">
    <location>
        <position position="80"/>
    </location>
</feature>
<keyword evidence="7 11" id="KW-0031">Aminopeptidase</keyword>
<dbReference type="GO" id="GO:0045148">
    <property type="term" value="F:tripeptide aminopeptidase activity"/>
    <property type="evidence" value="ECO:0007669"/>
    <property type="project" value="UniProtKB-UniRule"/>
</dbReference>
<dbReference type="InterPro" id="IPR036264">
    <property type="entry name" value="Bact_exopeptidase_dim_dom"/>
</dbReference>
<evidence type="ECO:0000256" key="9">
    <source>
        <dbReference type="PIRSR" id="PIRSR037215-2"/>
    </source>
</evidence>
<dbReference type="InterPro" id="IPR011650">
    <property type="entry name" value="Peptidase_M20_dimer"/>
</dbReference>
<proteinExistence type="inferred from homology"/>
<protein>
    <recommendedName>
        <fullName evidence="7">Peptidase T</fullName>
        <ecNumber evidence="7">3.4.11.4</ecNumber>
    </recommendedName>
    <alternativeName>
        <fullName evidence="7">Aminotripeptidase</fullName>
        <shortName evidence="7">Tripeptidase</shortName>
    </alternativeName>
    <alternativeName>
        <fullName evidence="7">Tripeptide aminopeptidase</fullName>
    </alternativeName>
</protein>
<dbReference type="GO" id="GO:0005829">
    <property type="term" value="C:cytosol"/>
    <property type="evidence" value="ECO:0007669"/>
    <property type="project" value="TreeGrafter"/>
</dbReference>
<dbReference type="OrthoDB" id="9804934at2"/>
<dbReference type="HAMAP" id="MF_00550">
    <property type="entry name" value="Aminopeptidase_M20"/>
    <property type="match status" value="1"/>
</dbReference>
<feature type="active site" description="Proton acceptor" evidence="7 8">
    <location>
        <position position="175"/>
    </location>
</feature>
<comment type="similarity">
    <text evidence="1 7">Belongs to the peptidase M20B family.</text>
</comment>
<dbReference type="EC" id="3.4.11.4" evidence="7"/>
<evidence type="ECO:0000256" key="7">
    <source>
        <dbReference type="HAMAP-Rule" id="MF_00550"/>
    </source>
</evidence>
<evidence type="ECO:0000259" key="10">
    <source>
        <dbReference type="Pfam" id="PF07687"/>
    </source>
</evidence>
<comment type="catalytic activity">
    <reaction evidence="7">
        <text>Release of the N-terminal residue from a tripeptide.</text>
        <dbReference type="EC" id="3.4.11.4"/>
    </reaction>
</comment>
<dbReference type="SUPFAM" id="SSF53187">
    <property type="entry name" value="Zn-dependent exopeptidases"/>
    <property type="match status" value="1"/>
</dbReference>
<comment type="subcellular location">
    <subcellularLocation>
        <location evidence="7">Cytoplasm</location>
    </subcellularLocation>
</comment>
<dbReference type="Pfam" id="PF01546">
    <property type="entry name" value="Peptidase_M20"/>
    <property type="match status" value="1"/>
</dbReference>
<dbReference type="NCBIfam" id="NF009920">
    <property type="entry name" value="PRK13381.1"/>
    <property type="match status" value="1"/>
</dbReference>
<dbReference type="GO" id="GO:0008270">
    <property type="term" value="F:zinc ion binding"/>
    <property type="evidence" value="ECO:0007669"/>
    <property type="project" value="UniProtKB-UniRule"/>
</dbReference>
<comment type="function">
    <text evidence="7">Cleaves the N-terminal amino acid of tripeptides.</text>
</comment>
<dbReference type="Proteomes" id="UP000199274">
    <property type="component" value="Unassembled WGS sequence"/>
</dbReference>
<dbReference type="GO" id="GO:0043171">
    <property type="term" value="P:peptide catabolic process"/>
    <property type="evidence" value="ECO:0007669"/>
    <property type="project" value="UniProtKB-UniRule"/>
</dbReference>
<dbReference type="InterPro" id="IPR001261">
    <property type="entry name" value="ArgE/DapE_CS"/>
</dbReference>
<organism evidence="11 12">
    <name type="scientific">Flavobacterium omnivorum</name>
    <dbReference type="NCBI Taxonomy" id="178355"/>
    <lineage>
        <taxon>Bacteria</taxon>
        <taxon>Pseudomonadati</taxon>
        <taxon>Bacteroidota</taxon>
        <taxon>Flavobacteriia</taxon>
        <taxon>Flavobacteriales</taxon>
        <taxon>Flavobacteriaceae</taxon>
        <taxon>Flavobacterium</taxon>
    </lineage>
</organism>
<feature type="binding site" evidence="7 9">
    <location>
        <position position="198"/>
    </location>
    <ligand>
        <name>Zn(2+)</name>
        <dbReference type="ChEBI" id="CHEBI:29105"/>
        <label>1</label>
    </ligand>
</feature>
<dbReference type="Gene3D" id="3.30.70.360">
    <property type="match status" value="1"/>
</dbReference>
<accession>A0A1G8AWD4</accession>
<dbReference type="EMBL" id="FNDB01000005">
    <property type="protein sequence ID" value="SDH25096.1"/>
    <property type="molecule type" value="Genomic_DNA"/>
</dbReference>